<gene>
    <name evidence="1" type="ORF">GCM10017584_31770</name>
</gene>
<keyword evidence="2" id="KW-1185">Reference proteome</keyword>
<dbReference type="Proteomes" id="UP001142372">
    <property type="component" value="Unassembled WGS sequence"/>
</dbReference>
<dbReference type="AlphaFoldDB" id="A0A9W6HD72"/>
<name>A0A9W6HD72_9MICO</name>
<reference evidence="1" key="1">
    <citation type="journal article" date="2014" name="Int. J. Syst. Evol. Microbiol.">
        <title>Complete genome sequence of Corynebacterium casei LMG S-19264T (=DSM 44701T), isolated from a smear-ripened cheese.</title>
        <authorList>
            <consortium name="US DOE Joint Genome Institute (JGI-PGF)"/>
            <person name="Walter F."/>
            <person name="Albersmeier A."/>
            <person name="Kalinowski J."/>
            <person name="Ruckert C."/>
        </authorList>
    </citation>
    <scope>NUCLEOTIDE SEQUENCE</scope>
    <source>
        <strain evidence="1">VKM Ac-1401</strain>
    </source>
</reference>
<protein>
    <submittedName>
        <fullName evidence="1">Uncharacterized protein</fullName>
    </submittedName>
</protein>
<reference evidence="1" key="2">
    <citation type="submission" date="2023-01" db="EMBL/GenBank/DDBJ databases">
        <authorList>
            <person name="Sun Q."/>
            <person name="Evtushenko L."/>
        </authorList>
    </citation>
    <scope>NUCLEOTIDE SEQUENCE</scope>
    <source>
        <strain evidence="1">VKM Ac-1401</strain>
    </source>
</reference>
<evidence type="ECO:0000313" key="2">
    <source>
        <dbReference type="Proteomes" id="UP001142372"/>
    </source>
</evidence>
<accession>A0A9W6HD72</accession>
<dbReference type="EMBL" id="BSEN01000015">
    <property type="protein sequence ID" value="GLJ77603.1"/>
    <property type="molecule type" value="Genomic_DNA"/>
</dbReference>
<proteinExistence type="predicted"/>
<evidence type="ECO:0000313" key="1">
    <source>
        <dbReference type="EMBL" id="GLJ77603.1"/>
    </source>
</evidence>
<dbReference type="RefSeq" id="WP_271178231.1">
    <property type="nucleotide sequence ID" value="NZ_BAAAJO010000003.1"/>
</dbReference>
<organism evidence="1 2">
    <name type="scientific">Leifsonia poae</name>
    <dbReference type="NCBI Taxonomy" id="110933"/>
    <lineage>
        <taxon>Bacteria</taxon>
        <taxon>Bacillati</taxon>
        <taxon>Actinomycetota</taxon>
        <taxon>Actinomycetes</taxon>
        <taxon>Micrococcales</taxon>
        <taxon>Microbacteriaceae</taxon>
        <taxon>Leifsonia</taxon>
    </lineage>
</organism>
<comment type="caution">
    <text evidence="1">The sequence shown here is derived from an EMBL/GenBank/DDBJ whole genome shotgun (WGS) entry which is preliminary data.</text>
</comment>
<sequence length="101" mass="11069">MPDPTPAPAAPRRFELELRRPRLGWYPKPTVVFDGHGHPAQWGTGTWQASADGEATVSVYLYNRVWRFGVASAVVGPDGPARLVYRAPLLPFLRGSLRAGS</sequence>